<accession>A0ABT3L6F1</accession>
<evidence type="ECO:0000259" key="1">
    <source>
        <dbReference type="Pfam" id="PF00753"/>
    </source>
</evidence>
<dbReference type="Gene3D" id="3.60.15.10">
    <property type="entry name" value="Ribonuclease Z/Hydroxyacylglutathione hydrolase-like"/>
    <property type="match status" value="1"/>
</dbReference>
<reference evidence="2 3" key="1">
    <citation type="submission" date="2021-08" db="EMBL/GenBank/DDBJ databases">
        <title>Draft genome sequence of Spirulina subsalsa with high tolerance to salinity and hype-accumulation of phycocyanin.</title>
        <authorList>
            <person name="Pei H."/>
            <person name="Jiang L."/>
        </authorList>
    </citation>
    <scope>NUCLEOTIDE SEQUENCE [LARGE SCALE GENOMIC DNA]</scope>
    <source>
        <strain evidence="2 3">FACHB-351</strain>
    </source>
</reference>
<protein>
    <submittedName>
        <fullName evidence="2">MBL fold metallo-hydrolase</fullName>
    </submittedName>
</protein>
<dbReference type="CDD" id="cd07713">
    <property type="entry name" value="DHPS-like_MBL-fold"/>
    <property type="match status" value="1"/>
</dbReference>
<organism evidence="2 3">
    <name type="scientific">Spirulina subsalsa FACHB-351</name>
    <dbReference type="NCBI Taxonomy" id="234711"/>
    <lineage>
        <taxon>Bacteria</taxon>
        <taxon>Bacillati</taxon>
        <taxon>Cyanobacteriota</taxon>
        <taxon>Cyanophyceae</taxon>
        <taxon>Spirulinales</taxon>
        <taxon>Spirulinaceae</taxon>
        <taxon>Spirulina</taxon>
    </lineage>
</organism>
<feature type="domain" description="Metallo-beta-lactamase" evidence="1">
    <location>
        <begin position="39"/>
        <end position="111"/>
    </location>
</feature>
<comment type="caution">
    <text evidence="2">The sequence shown here is derived from an EMBL/GenBank/DDBJ whole genome shotgun (WGS) entry which is preliminary data.</text>
</comment>
<proteinExistence type="predicted"/>
<dbReference type="InterPro" id="IPR052926">
    <property type="entry name" value="Metallo-beta-lactamase_dom"/>
</dbReference>
<dbReference type="PANTHER" id="PTHR13754">
    <property type="entry name" value="METALLO-BETA-LACTAMASE SUPERFAMILY PROTEIN"/>
    <property type="match status" value="1"/>
</dbReference>
<dbReference type="RefSeq" id="WP_265264910.1">
    <property type="nucleotide sequence ID" value="NZ_JAIHOM010000056.1"/>
</dbReference>
<dbReference type="SUPFAM" id="SSF56281">
    <property type="entry name" value="Metallo-hydrolase/oxidoreductase"/>
    <property type="match status" value="1"/>
</dbReference>
<dbReference type="InterPro" id="IPR001279">
    <property type="entry name" value="Metallo-B-lactamas"/>
</dbReference>
<dbReference type="Proteomes" id="UP001526426">
    <property type="component" value="Unassembled WGS sequence"/>
</dbReference>
<sequence>MISSLALTVLVENTVNRPGLLAEHGLSILVEVPELPLRLLWDTGQGQVLLHNARQLGISLDDLDAIALSHGHYDHTGGLLSLLSHHPPQRLYLHPDALKPKYSPRGNIGSPLNEAQLQEWGCSILWTSTPTPLAPGIHLTGPIPRQHPLEDAGGQFWQDSTQETPDSLWDDQALFLETQQGIVVILGCAHAGVINTLNYIAQLTGQQTVYGVIGGMHLLNASPERIQATLEALAQYQVQIVGANHCTGIHAIAALQYQGRGIYYPCSVGTHLLLPNLDKLRLFSSCQG</sequence>
<keyword evidence="3" id="KW-1185">Reference proteome</keyword>
<dbReference type="InterPro" id="IPR041712">
    <property type="entry name" value="DHPS-like_MBL-fold"/>
</dbReference>
<dbReference type="PANTHER" id="PTHR13754:SF13">
    <property type="entry name" value="METALLO-BETA-LACTAMASE SUPERFAMILY PROTEIN (AFU_ORTHOLOGUE AFUA_3G07630)"/>
    <property type="match status" value="1"/>
</dbReference>
<dbReference type="Pfam" id="PF00753">
    <property type="entry name" value="Lactamase_B"/>
    <property type="match status" value="1"/>
</dbReference>
<gene>
    <name evidence="2" type="ORF">K4A83_12485</name>
</gene>
<name>A0ABT3L6F1_9CYAN</name>
<dbReference type="EMBL" id="JAIHOM010000056">
    <property type="protein sequence ID" value="MCW6037078.1"/>
    <property type="molecule type" value="Genomic_DNA"/>
</dbReference>
<dbReference type="InterPro" id="IPR036866">
    <property type="entry name" value="RibonucZ/Hydroxyglut_hydro"/>
</dbReference>
<evidence type="ECO:0000313" key="2">
    <source>
        <dbReference type="EMBL" id="MCW6037078.1"/>
    </source>
</evidence>
<evidence type="ECO:0000313" key="3">
    <source>
        <dbReference type="Proteomes" id="UP001526426"/>
    </source>
</evidence>